<dbReference type="PROSITE" id="PS51727">
    <property type="entry name" value="CBP_P300_HAT"/>
    <property type="match status" value="1"/>
</dbReference>
<feature type="compositionally biased region" description="Polar residues" evidence="14">
    <location>
        <begin position="254"/>
        <end position="265"/>
    </location>
</feature>
<dbReference type="GO" id="GO:0000123">
    <property type="term" value="C:histone acetyltransferase complex"/>
    <property type="evidence" value="ECO:0007669"/>
    <property type="project" value="TreeGrafter"/>
</dbReference>
<dbReference type="SUPFAM" id="SSF57903">
    <property type="entry name" value="FYVE/PHD zinc finger"/>
    <property type="match status" value="2"/>
</dbReference>
<evidence type="ECO:0000256" key="13">
    <source>
        <dbReference type="PROSITE-ProRule" id="PRU00146"/>
    </source>
</evidence>
<keyword evidence="4" id="KW-0808">Transferase</keyword>
<dbReference type="InterPro" id="IPR001965">
    <property type="entry name" value="Znf_PHD"/>
</dbReference>
<reference evidence="17 18" key="1">
    <citation type="journal article" date="2024" name="Science">
        <title>Giant polyketide synthase enzymes in the biosynthesis of giant marine polyether toxins.</title>
        <authorList>
            <person name="Fallon T.R."/>
            <person name="Shende V.V."/>
            <person name="Wierzbicki I.H."/>
            <person name="Pendleton A.L."/>
            <person name="Watervoot N.F."/>
            <person name="Auber R.P."/>
            <person name="Gonzalez D.J."/>
            <person name="Wisecaver J.H."/>
            <person name="Moore B.S."/>
        </authorList>
    </citation>
    <scope>NUCLEOTIDE SEQUENCE [LARGE SCALE GENOMIC DNA]</scope>
    <source>
        <strain evidence="17 18">12B1</strain>
    </source>
</reference>
<dbReference type="InterPro" id="IPR011011">
    <property type="entry name" value="Znf_FYVE_PHD"/>
</dbReference>
<keyword evidence="9" id="KW-0805">Transcription regulation</keyword>
<dbReference type="EMBL" id="JBGBPQ010000025">
    <property type="protein sequence ID" value="KAL1499466.1"/>
    <property type="molecule type" value="Genomic_DNA"/>
</dbReference>
<dbReference type="GO" id="GO:0005667">
    <property type="term" value="C:transcription regulator complex"/>
    <property type="evidence" value="ECO:0007669"/>
    <property type="project" value="TreeGrafter"/>
</dbReference>
<feature type="domain" description="CBP/p300-type HAT" evidence="16">
    <location>
        <begin position="810"/>
        <end position="1147"/>
    </location>
</feature>
<feature type="region of interest" description="Disordered" evidence="14">
    <location>
        <begin position="254"/>
        <end position="313"/>
    </location>
</feature>
<feature type="compositionally biased region" description="Pro residues" evidence="14">
    <location>
        <begin position="271"/>
        <end position="286"/>
    </location>
</feature>
<dbReference type="PROSITE" id="PS50016">
    <property type="entry name" value="ZF_PHD_2"/>
    <property type="match status" value="1"/>
</dbReference>
<organism evidence="17 18">
    <name type="scientific">Prymnesium parvum</name>
    <name type="common">Toxic golden alga</name>
    <dbReference type="NCBI Taxonomy" id="97485"/>
    <lineage>
        <taxon>Eukaryota</taxon>
        <taxon>Haptista</taxon>
        <taxon>Haptophyta</taxon>
        <taxon>Prymnesiophyceae</taxon>
        <taxon>Prymnesiales</taxon>
        <taxon>Prymnesiaceae</taxon>
        <taxon>Prymnesium</taxon>
    </lineage>
</organism>
<sequence>MVPQIDDLQRKREQMKAQQARNAGQGQQQQGQQQQGQQQQLLPQQPPQLQPPQLQPPQPPTTVPHLAPLDLPKPSSFAPGNGTETLKLESLGPLQAVKTDNAAPAPLADTVKSDTAVKQELGAYRVDNAVKQELGGYRVKHESSSSQPYQNIQPPACVNGTGSTAPGCNASAAAAVAPGSSGRKSTLPVQALVHAFHCTDVQCAHKTCPETKQVLKRMEAHVHQCPVRQQASQQKLPPECKVCKLWHALHRTRTNNIPPVSTGQTMAAPRPNAPPIQPRPGLPAAPRPNSMQLPPTSATGYSSSQSSTTNADAVRQKLRSLDPAAVKRMLLQHVRSCQNKQCHTCHKLRERIKASRVASQAAHQGTMPPLANHVGKLERQGSMNTSSDLSMHSSWNPLASSSFGNFNAAGTSFNGSSGGTCAADSIWGNTSQMPAYPAQANVGPRPGAQGQQQGGQRRNKVKQRGREGGGGLAVASRRQISSNLSAPSEGLDSTRFAKVRLKLCGHSPNQQKNGEKKSSHKKRTAKEEEGEIQRPAAKRSRSDNRKVVEAEEEPDLTGGAHQVKHAKDRPPELENNRFEPGQLVEILHSERAHGDQDWRLAVVRAYNESSGYTIQMEPIESNRHKQTGVAFQQLRFACMHKSCRRHQLLLAALPLFCDRCKNSLMQSPQRRGYYQESPEAADKANAANCIRLCNTCYGSLTTELTKRGERALMEEVGKFAGDRVTSFSLDAFNMCNVPQRSDDGDGPILSADLDARWVQCEACHKWWHWMCGMYNDQQYKHGRPYYCMDCRHLEPTTGVFANLIEESRLNNDAENLTQIPMGKFIEEQVAADIVKANVRCEPVSIRIVSSLLMTSDAPERLVQHQERLGVKFPSEFPYKSKALLAFQKNEGLDVCLFALYVQEYGSDCPEPNRNRVYISYLDSVRYFTSDPPGHRSTVYHAVLVAYLQWTRMLGFKYVHIWVEPPKMGDEYIFFARSDQQRKPMKREKLREWYKRMLEKAVAKGIVASYGSMHETFKDIKSLAEIPLFHGDQWEMTVPSLLGIDSDDPLYDPKKVPVDKLVRMDSKDVVQKAQQEMHHLKRHFLVVVLADPDGAPQEDKDPVISSDLTDSRQTFLGHCQLCHWQFNTLRHAQYSTMMILNHIHNKPSYCMETCSRGRVEDGSFMVGCDMCDNWYHGDCIGISKDDANSRESWICQLCMSLEEGGSVTSSAFA</sequence>
<dbReference type="Gene3D" id="3.30.40.10">
    <property type="entry name" value="Zinc/RING finger domain, C3HC4 (zinc finger)"/>
    <property type="match status" value="2"/>
</dbReference>
<keyword evidence="6 13" id="KW-0863">Zinc-finger</keyword>
<dbReference type="PANTHER" id="PTHR13808">
    <property type="entry name" value="CBP/P300-RELATED"/>
    <property type="match status" value="1"/>
</dbReference>
<accession>A0AB34IKG5</accession>
<evidence type="ECO:0000256" key="5">
    <source>
        <dbReference type="ARBA" id="ARBA00022723"/>
    </source>
</evidence>
<dbReference type="GO" id="GO:0031490">
    <property type="term" value="F:chromatin DNA binding"/>
    <property type="evidence" value="ECO:0007669"/>
    <property type="project" value="TreeGrafter"/>
</dbReference>
<dbReference type="GO" id="GO:0003713">
    <property type="term" value="F:transcription coactivator activity"/>
    <property type="evidence" value="ECO:0007669"/>
    <property type="project" value="TreeGrafter"/>
</dbReference>
<evidence type="ECO:0000256" key="6">
    <source>
        <dbReference type="ARBA" id="ARBA00022771"/>
    </source>
</evidence>
<keyword evidence="5" id="KW-0479">Metal-binding</keyword>
<keyword evidence="10" id="KW-0804">Transcription</keyword>
<dbReference type="GO" id="GO:0008270">
    <property type="term" value="F:zinc ion binding"/>
    <property type="evidence" value="ECO:0007669"/>
    <property type="project" value="UniProtKB-KW"/>
</dbReference>
<evidence type="ECO:0000313" key="17">
    <source>
        <dbReference type="EMBL" id="KAL1499466.1"/>
    </source>
</evidence>
<dbReference type="SMART" id="SM00249">
    <property type="entry name" value="PHD"/>
    <property type="match status" value="2"/>
</dbReference>
<name>A0AB34IKG5_PRYPA</name>
<dbReference type="Pfam" id="PF08214">
    <property type="entry name" value="HAT_KAT11"/>
    <property type="match status" value="1"/>
</dbReference>
<evidence type="ECO:0000256" key="11">
    <source>
        <dbReference type="ARBA" id="ARBA00023242"/>
    </source>
</evidence>
<dbReference type="GO" id="GO:0005634">
    <property type="term" value="C:nucleus"/>
    <property type="evidence" value="ECO:0007669"/>
    <property type="project" value="UniProtKB-SubCell"/>
</dbReference>
<feature type="region of interest" description="Disordered" evidence="14">
    <location>
        <begin position="432"/>
        <end position="491"/>
    </location>
</feature>
<keyword evidence="11" id="KW-0539">Nucleus</keyword>
<dbReference type="AlphaFoldDB" id="A0AB34IKG5"/>
<evidence type="ECO:0000256" key="12">
    <source>
        <dbReference type="ARBA" id="ARBA00048017"/>
    </source>
</evidence>
<feature type="domain" description="PHD-type" evidence="15">
    <location>
        <begin position="1146"/>
        <end position="1200"/>
    </location>
</feature>
<keyword evidence="8" id="KW-0156">Chromatin regulator</keyword>
<feature type="compositionally biased region" description="Low complexity" evidence="14">
    <location>
        <begin position="442"/>
        <end position="456"/>
    </location>
</feature>
<dbReference type="EC" id="2.3.1.48" evidence="3"/>
<dbReference type="InterPro" id="IPR031162">
    <property type="entry name" value="CBP_P300_HAT"/>
</dbReference>
<feature type="region of interest" description="Disordered" evidence="14">
    <location>
        <begin position="1"/>
        <end position="86"/>
    </location>
</feature>
<dbReference type="Proteomes" id="UP001515480">
    <property type="component" value="Unassembled WGS sequence"/>
</dbReference>
<evidence type="ECO:0000259" key="16">
    <source>
        <dbReference type="PROSITE" id="PS51727"/>
    </source>
</evidence>
<evidence type="ECO:0000256" key="4">
    <source>
        <dbReference type="ARBA" id="ARBA00022679"/>
    </source>
</evidence>
<dbReference type="PANTHER" id="PTHR13808:SF1">
    <property type="entry name" value="HISTONE ACETYLTRANSFERASE"/>
    <property type="match status" value="1"/>
</dbReference>
<feature type="compositionally biased region" description="Basic and acidic residues" evidence="14">
    <location>
        <begin position="540"/>
        <end position="549"/>
    </location>
</feature>
<evidence type="ECO:0000256" key="14">
    <source>
        <dbReference type="SAM" id="MobiDB-lite"/>
    </source>
</evidence>
<evidence type="ECO:0000259" key="15">
    <source>
        <dbReference type="PROSITE" id="PS50016"/>
    </source>
</evidence>
<feature type="compositionally biased region" description="Basic and acidic residues" evidence="14">
    <location>
        <begin position="568"/>
        <end position="577"/>
    </location>
</feature>
<comment type="catalytic activity">
    <reaction evidence="12">
        <text>L-lysyl-[protein] + acetyl-CoA = N(6)-acetyl-L-lysyl-[protein] + CoA + H(+)</text>
        <dbReference type="Rhea" id="RHEA:45948"/>
        <dbReference type="Rhea" id="RHEA-COMP:9752"/>
        <dbReference type="Rhea" id="RHEA-COMP:10731"/>
        <dbReference type="ChEBI" id="CHEBI:15378"/>
        <dbReference type="ChEBI" id="CHEBI:29969"/>
        <dbReference type="ChEBI" id="CHEBI:57287"/>
        <dbReference type="ChEBI" id="CHEBI:57288"/>
        <dbReference type="ChEBI" id="CHEBI:61930"/>
        <dbReference type="EC" id="2.3.1.48"/>
    </reaction>
</comment>
<evidence type="ECO:0000256" key="9">
    <source>
        <dbReference type="ARBA" id="ARBA00023015"/>
    </source>
</evidence>
<feature type="compositionally biased region" description="Low complexity" evidence="14">
    <location>
        <begin position="24"/>
        <end position="43"/>
    </location>
</feature>
<evidence type="ECO:0000256" key="7">
    <source>
        <dbReference type="ARBA" id="ARBA00022833"/>
    </source>
</evidence>
<evidence type="ECO:0000256" key="1">
    <source>
        <dbReference type="ARBA" id="ARBA00002581"/>
    </source>
</evidence>
<dbReference type="GO" id="GO:0004402">
    <property type="term" value="F:histone acetyltransferase activity"/>
    <property type="evidence" value="ECO:0007669"/>
    <property type="project" value="InterPro"/>
</dbReference>
<evidence type="ECO:0000256" key="10">
    <source>
        <dbReference type="ARBA" id="ARBA00023163"/>
    </source>
</evidence>
<feature type="compositionally biased region" description="Pro residues" evidence="14">
    <location>
        <begin position="44"/>
        <end position="62"/>
    </location>
</feature>
<comment type="subcellular location">
    <subcellularLocation>
        <location evidence="2">Nucleus</location>
    </subcellularLocation>
</comment>
<protein>
    <recommendedName>
        <fullName evidence="3">histone acetyltransferase</fullName>
        <ecNumber evidence="3">2.3.1.48</ecNumber>
    </recommendedName>
</protein>
<dbReference type="InterPro" id="IPR019787">
    <property type="entry name" value="Znf_PHD-finger"/>
</dbReference>
<dbReference type="InterPro" id="IPR013083">
    <property type="entry name" value="Znf_RING/FYVE/PHD"/>
</dbReference>
<dbReference type="SMART" id="SM01250">
    <property type="entry name" value="KAT11"/>
    <property type="match status" value="1"/>
</dbReference>
<feature type="region of interest" description="Disordered" evidence="14">
    <location>
        <begin position="505"/>
        <end position="577"/>
    </location>
</feature>
<gene>
    <name evidence="17" type="ORF">AB1Y20_011670</name>
</gene>
<proteinExistence type="predicted"/>
<evidence type="ECO:0000313" key="18">
    <source>
        <dbReference type="Proteomes" id="UP001515480"/>
    </source>
</evidence>
<evidence type="ECO:0000256" key="3">
    <source>
        <dbReference type="ARBA" id="ARBA00013184"/>
    </source>
</evidence>
<evidence type="ECO:0000256" key="2">
    <source>
        <dbReference type="ARBA" id="ARBA00004123"/>
    </source>
</evidence>
<keyword evidence="7" id="KW-0862">Zinc</keyword>
<evidence type="ECO:0000256" key="8">
    <source>
        <dbReference type="ARBA" id="ARBA00022853"/>
    </source>
</evidence>
<dbReference type="InterPro" id="IPR013178">
    <property type="entry name" value="Histone_AcTrfase_Rtt109/CBP"/>
</dbReference>
<comment type="caution">
    <text evidence="17">The sequence shown here is derived from an EMBL/GenBank/DDBJ whole genome shotgun (WGS) entry which is preliminary data.</text>
</comment>
<feature type="compositionally biased region" description="Low complexity" evidence="14">
    <location>
        <begin position="296"/>
        <end position="309"/>
    </location>
</feature>
<dbReference type="Pfam" id="PF00628">
    <property type="entry name" value="PHD"/>
    <property type="match status" value="1"/>
</dbReference>
<comment type="function">
    <text evidence="1">Acetyltransferase enzyme. Acetylates histones, giving a specific tag for transcriptional activation.</text>
</comment>
<dbReference type="GO" id="GO:0045944">
    <property type="term" value="P:positive regulation of transcription by RNA polymerase II"/>
    <property type="evidence" value="ECO:0007669"/>
    <property type="project" value="TreeGrafter"/>
</dbReference>
<keyword evidence="18" id="KW-1185">Reference proteome</keyword>